<evidence type="ECO:0000256" key="5">
    <source>
        <dbReference type="ARBA" id="ARBA00023163"/>
    </source>
</evidence>
<accession>A0ABP6WEX6</accession>
<evidence type="ECO:0000313" key="11">
    <source>
        <dbReference type="Proteomes" id="UP001500707"/>
    </source>
</evidence>
<dbReference type="InterPro" id="IPR013325">
    <property type="entry name" value="RNA_pol_sigma_r2"/>
</dbReference>
<dbReference type="InterPro" id="IPR013249">
    <property type="entry name" value="RNA_pol_sigma70_r4_t2"/>
</dbReference>
<keyword evidence="2 6" id="KW-0805">Transcription regulation</keyword>
<dbReference type="SUPFAM" id="SSF88659">
    <property type="entry name" value="Sigma3 and sigma4 domains of RNA polymerase sigma factors"/>
    <property type="match status" value="1"/>
</dbReference>
<comment type="caution">
    <text evidence="10">The sequence shown here is derived from an EMBL/GenBank/DDBJ whole genome shotgun (WGS) entry which is preliminary data.</text>
</comment>
<reference evidence="11" key="1">
    <citation type="journal article" date="2019" name="Int. J. Syst. Evol. Microbiol.">
        <title>The Global Catalogue of Microorganisms (GCM) 10K type strain sequencing project: providing services to taxonomists for standard genome sequencing and annotation.</title>
        <authorList>
            <consortium name="The Broad Institute Genomics Platform"/>
            <consortium name="The Broad Institute Genome Sequencing Center for Infectious Disease"/>
            <person name="Wu L."/>
            <person name="Ma J."/>
        </authorList>
    </citation>
    <scope>NUCLEOTIDE SEQUENCE [LARGE SCALE GENOMIC DNA]</scope>
    <source>
        <strain evidence="11">JCM 17656</strain>
    </source>
</reference>
<evidence type="ECO:0000256" key="6">
    <source>
        <dbReference type="RuleBase" id="RU000716"/>
    </source>
</evidence>
<dbReference type="PROSITE" id="PS01063">
    <property type="entry name" value="SIGMA70_ECF"/>
    <property type="match status" value="1"/>
</dbReference>
<dbReference type="PANTHER" id="PTHR43133:SF61">
    <property type="entry name" value="ECF RNA POLYMERASE SIGMA FACTOR SIGC"/>
    <property type="match status" value="1"/>
</dbReference>
<dbReference type="InterPro" id="IPR014284">
    <property type="entry name" value="RNA_pol_sigma-70_dom"/>
</dbReference>
<feature type="domain" description="RNA polymerase sigma-70 region 2" evidence="8">
    <location>
        <begin position="62"/>
        <end position="128"/>
    </location>
</feature>
<dbReference type="CDD" id="cd06171">
    <property type="entry name" value="Sigma70_r4"/>
    <property type="match status" value="1"/>
</dbReference>
<gene>
    <name evidence="10" type="ORF">GCM10022295_34170</name>
</gene>
<dbReference type="Pfam" id="PF08281">
    <property type="entry name" value="Sigma70_r4_2"/>
    <property type="match status" value="1"/>
</dbReference>
<sequence>MITPALPSSRPTRVRHTKADDETDIKARNKVETSATAVSRDESTTAWALAAGGGDADATDHFVRSLHRDVVRYVAHLSADPQAADDLAQDTFLRALGSLHRFEGRSSARAWLLSIARRAVIDSHRYAAARPRLCDTDDWTLVAERAQPTGLPGFDDGIALLDLLDALPDERREAFVLTQMVGLPYAEAAEMSDCPVGTVRSRVARARATLVELLAQAEATVADDVPALAEAPVPALAEAPVAAPAVAPVVALAEPAVVAA</sequence>
<dbReference type="Gene3D" id="1.10.10.10">
    <property type="entry name" value="Winged helix-like DNA-binding domain superfamily/Winged helix DNA-binding domain"/>
    <property type="match status" value="1"/>
</dbReference>
<dbReference type="PANTHER" id="PTHR43133">
    <property type="entry name" value="RNA POLYMERASE ECF-TYPE SIGMA FACTO"/>
    <property type="match status" value="1"/>
</dbReference>
<dbReference type="InterPro" id="IPR039425">
    <property type="entry name" value="RNA_pol_sigma-70-like"/>
</dbReference>
<organism evidence="10 11">
    <name type="scientific">Streptomyces osmaniensis</name>
    <dbReference type="NCBI Taxonomy" id="593134"/>
    <lineage>
        <taxon>Bacteria</taxon>
        <taxon>Bacillati</taxon>
        <taxon>Actinomycetota</taxon>
        <taxon>Actinomycetes</taxon>
        <taxon>Kitasatosporales</taxon>
        <taxon>Streptomycetaceae</taxon>
        <taxon>Streptomyces</taxon>
    </lineage>
</organism>
<dbReference type="InterPro" id="IPR036388">
    <property type="entry name" value="WH-like_DNA-bd_sf"/>
</dbReference>
<dbReference type="Pfam" id="PF04542">
    <property type="entry name" value="Sigma70_r2"/>
    <property type="match status" value="1"/>
</dbReference>
<evidence type="ECO:0000256" key="7">
    <source>
        <dbReference type="SAM" id="MobiDB-lite"/>
    </source>
</evidence>
<dbReference type="InterPro" id="IPR000838">
    <property type="entry name" value="RNA_pol_sigma70_ECF_CS"/>
</dbReference>
<feature type="domain" description="RNA polymerase sigma factor 70 region 4 type 2" evidence="9">
    <location>
        <begin position="159"/>
        <end position="210"/>
    </location>
</feature>
<dbReference type="NCBIfam" id="TIGR02937">
    <property type="entry name" value="sigma70-ECF"/>
    <property type="match status" value="1"/>
</dbReference>
<keyword evidence="4 6" id="KW-0238">DNA-binding</keyword>
<dbReference type="Gene3D" id="1.10.1740.10">
    <property type="match status" value="1"/>
</dbReference>
<comment type="similarity">
    <text evidence="1 6">Belongs to the sigma-70 factor family. ECF subfamily.</text>
</comment>
<dbReference type="EMBL" id="BAABCE010000006">
    <property type="protein sequence ID" value="GAA3549294.1"/>
    <property type="molecule type" value="Genomic_DNA"/>
</dbReference>
<dbReference type="Proteomes" id="UP001500707">
    <property type="component" value="Unassembled WGS sequence"/>
</dbReference>
<evidence type="ECO:0000256" key="3">
    <source>
        <dbReference type="ARBA" id="ARBA00023082"/>
    </source>
</evidence>
<dbReference type="InterPro" id="IPR013324">
    <property type="entry name" value="RNA_pol_sigma_r3/r4-like"/>
</dbReference>
<evidence type="ECO:0000256" key="4">
    <source>
        <dbReference type="ARBA" id="ARBA00023125"/>
    </source>
</evidence>
<dbReference type="SUPFAM" id="SSF88946">
    <property type="entry name" value="Sigma2 domain of RNA polymerase sigma factors"/>
    <property type="match status" value="1"/>
</dbReference>
<keyword evidence="3 6" id="KW-0731">Sigma factor</keyword>
<evidence type="ECO:0000256" key="2">
    <source>
        <dbReference type="ARBA" id="ARBA00023015"/>
    </source>
</evidence>
<protein>
    <recommendedName>
        <fullName evidence="6">RNA polymerase sigma factor</fullName>
    </recommendedName>
</protein>
<keyword evidence="5 6" id="KW-0804">Transcription</keyword>
<evidence type="ECO:0000256" key="1">
    <source>
        <dbReference type="ARBA" id="ARBA00010641"/>
    </source>
</evidence>
<name>A0ABP6WEX6_9ACTN</name>
<feature type="region of interest" description="Disordered" evidence="7">
    <location>
        <begin position="1"/>
        <end position="25"/>
    </location>
</feature>
<dbReference type="InterPro" id="IPR007627">
    <property type="entry name" value="RNA_pol_sigma70_r2"/>
</dbReference>
<evidence type="ECO:0000259" key="9">
    <source>
        <dbReference type="Pfam" id="PF08281"/>
    </source>
</evidence>
<keyword evidence="11" id="KW-1185">Reference proteome</keyword>
<evidence type="ECO:0000313" key="10">
    <source>
        <dbReference type="EMBL" id="GAA3549294.1"/>
    </source>
</evidence>
<proteinExistence type="inferred from homology"/>
<evidence type="ECO:0000259" key="8">
    <source>
        <dbReference type="Pfam" id="PF04542"/>
    </source>
</evidence>